<reference evidence="2 3" key="1">
    <citation type="submission" date="2024-09" db="EMBL/GenBank/DDBJ databases">
        <authorList>
            <person name="Sun Q."/>
            <person name="Mori K."/>
        </authorList>
    </citation>
    <scope>NUCLEOTIDE SEQUENCE [LARGE SCALE GENOMIC DNA]</scope>
    <source>
        <strain evidence="2 3">JCM 11201</strain>
    </source>
</reference>
<comment type="caution">
    <text evidence="2">The sequence shown here is derived from an EMBL/GenBank/DDBJ whole genome shotgun (WGS) entry which is preliminary data.</text>
</comment>
<keyword evidence="1" id="KW-1133">Transmembrane helix</keyword>
<organism evidence="2 3">
    <name type="scientific">Ectobacillus funiculus</name>
    <dbReference type="NCBI Taxonomy" id="137993"/>
    <lineage>
        <taxon>Bacteria</taxon>
        <taxon>Bacillati</taxon>
        <taxon>Bacillota</taxon>
        <taxon>Bacilli</taxon>
        <taxon>Bacillales</taxon>
        <taxon>Bacillaceae</taxon>
        <taxon>Ectobacillus</taxon>
    </lineage>
</organism>
<name>A0ABV5WAV6_9BACI</name>
<evidence type="ECO:0000256" key="1">
    <source>
        <dbReference type="SAM" id="Phobius"/>
    </source>
</evidence>
<keyword evidence="1" id="KW-0472">Membrane</keyword>
<protein>
    <submittedName>
        <fullName evidence="2">DUF2768 domain-containing protein</fullName>
    </submittedName>
</protein>
<keyword evidence="1" id="KW-0812">Transmembrane</keyword>
<feature type="transmembrane region" description="Helical" evidence="1">
    <location>
        <begin position="39"/>
        <end position="61"/>
    </location>
</feature>
<dbReference type="Pfam" id="PF10966">
    <property type="entry name" value="DUF2768"/>
    <property type="match status" value="1"/>
</dbReference>
<proteinExistence type="predicted"/>
<dbReference type="EMBL" id="JBHMAF010000017">
    <property type="protein sequence ID" value="MFB9757725.1"/>
    <property type="molecule type" value="Genomic_DNA"/>
</dbReference>
<sequence length="67" mass="7476">MSVGLIKMWFALGAIAFMFISVMFILLSRYKIRNKLLKGITAVIAYVLMIVSGFIIFIVVFSGPVSE</sequence>
<evidence type="ECO:0000313" key="2">
    <source>
        <dbReference type="EMBL" id="MFB9757725.1"/>
    </source>
</evidence>
<dbReference type="RefSeq" id="WP_129728128.1">
    <property type="nucleotide sequence ID" value="NZ_JAPCYI010000001.1"/>
</dbReference>
<evidence type="ECO:0000313" key="3">
    <source>
        <dbReference type="Proteomes" id="UP001589609"/>
    </source>
</evidence>
<dbReference type="Proteomes" id="UP001589609">
    <property type="component" value="Unassembled WGS sequence"/>
</dbReference>
<keyword evidence="3" id="KW-1185">Reference proteome</keyword>
<feature type="transmembrane region" description="Helical" evidence="1">
    <location>
        <begin position="6"/>
        <end position="27"/>
    </location>
</feature>
<gene>
    <name evidence="2" type="ORF">ACFFMS_04105</name>
</gene>
<dbReference type="InterPro" id="IPR020076">
    <property type="entry name" value="DUF2768"/>
</dbReference>
<accession>A0ABV5WAV6</accession>